<keyword evidence="12" id="KW-1185">Reference proteome</keyword>
<dbReference type="PROSITE" id="PS51105">
    <property type="entry name" value="PTS_EIIC_TYPE_3"/>
    <property type="match status" value="1"/>
</dbReference>
<dbReference type="GO" id="GO:0009401">
    <property type="term" value="P:phosphoenolpyruvate-dependent sugar phosphotransferase system"/>
    <property type="evidence" value="ECO:0007669"/>
    <property type="project" value="InterPro"/>
</dbReference>
<evidence type="ECO:0000256" key="6">
    <source>
        <dbReference type="ARBA" id="ARBA00022989"/>
    </source>
</evidence>
<name>R1J0I2_9GAMM</name>
<feature type="transmembrane region" description="Helical" evidence="8">
    <location>
        <begin position="88"/>
        <end position="107"/>
    </location>
</feature>
<accession>R1J0I2</accession>
<dbReference type="SUPFAM" id="SSF141868">
    <property type="entry name" value="EAL domain-like"/>
    <property type="match status" value="1"/>
</dbReference>
<dbReference type="eggNOG" id="COG5001">
    <property type="taxonomic scope" value="Bacteria"/>
</dbReference>
<dbReference type="RefSeq" id="WP_002535738.1">
    <property type="nucleotide sequence ID" value="NZ_ANFM02000006.1"/>
</dbReference>
<dbReference type="PROSITE" id="PS50883">
    <property type="entry name" value="EAL"/>
    <property type="match status" value="1"/>
</dbReference>
<dbReference type="GO" id="GO:0071111">
    <property type="term" value="F:cyclic-guanylate-specific phosphodiesterase activity"/>
    <property type="evidence" value="ECO:0007669"/>
    <property type="project" value="InterPro"/>
</dbReference>
<organism evidence="11 12">
    <name type="scientific">Grimontia indica</name>
    <dbReference type="NCBI Taxonomy" id="1056512"/>
    <lineage>
        <taxon>Bacteria</taxon>
        <taxon>Pseudomonadati</taxon>
        <taxon>Pseudomonadota</taxon>
        <taxon>Gammaproteobacteria</taxon>
        <taxon>Vibrionales</taxon>
        <taxon>Vibrionaceae</taxon>
        <taxon>Grimontia</taxon>
    </lineage>
</organism>
<dbReference type="Pfam" id="PF00563">
    <property type="entry name" value="EAL"/>
    <property type="match status" value="1"/>
</dbReference>
<feature type="transmembrane region" description="Helical" evidence="8">
    <location>
        <begin position="354"/>
        <end position="375"/>
    </location>
</feature>
<dbReference type="EMBL" id="ANFM02000006">
    <property type="protein sequence ID" value="EOD81140.1"/>
    <property type="molecule type" value="Genomic_DNA"/>
</dbReference>
<evidence type="ECO:0000256" key="3">
    <source>
        <dbReference type="ARBA" id="ARBA00022475"/>
    </source>
</evidence>
<feature type="transmembrane region" description="Helical" evidence="8">
    <location>
        <begin position="116"/>
        <end position="135"/>
    </location>
</feature>
<feature type="transmembrane region" description="Helical" evidence="8">
    <location>
        <begin position="276"/>
        <end position="301"/>
    </location>
</feature>
<feature type="transmembrane region" description="Helical" evidence="8">
    <location>
        <begin position="307"/>
        <end position="333"/>
    </location>
</feature>
<dbReference type="InterPro" id="IPR035919">
    <property type="entry name" value="EAL_sf"/>
</dbReference>
<reference evidence="11 12" key="1">
    <citation type="journal article" date="2014" name="PLoS ONE">
        <title>Grimontia indica AK16(T), sp. nov., Isolated from a Seawater Sample Reports the Presence of Pathogenic Genes Similar to Vibrio Genus.</title>
        <authorList>
            <person name="Singh A."/>
            <person name="Vaidya B."/>
            <person name="Khatri I."/>
            <person name="Srinivas T.N."/>
            <person name="Subramanian S."/>
            <person name="Korpole S."/>
            <person name="Pinnaka A.K."/>
        </authorList>
    </citation>
    <scope>NUCLEOTIDE SEQUENCE [LARGE SCALE GENOMIC DNA]</scope>
    <source>
        <strain evidence="11 12">AK16</strain>
    </source>
</reference>
<keyword evidence="6 8" id="KW-1133">Transmembrane helix</keyword>
<dbReference type="InterPro" id="IPR050706">
    <property type="entry name" value="Cyclic-di-GMP_PDE-like"/>
</dbReference>
<feature type="transmembrane region" description="Helical" evidence="8">
    <location>
        <begin position="54"/>
        <end position="76"/>
    </location>
</feature>
<dbReference type="InterPro" id="IPR001633">
    <property type="entry name" value="EAL_dom"/>
</dbReference>
<gene>
    <name evidence="11" type="ORF">D515_04041</name>
</gene>
<keyword evidence="3" id="KW-1003">Cell membrane</keyword>
<evidence type="ECO:0000256" key="7">
    <source>
        <dbReference type="ARBA" id="ARBA00023136"/>
    </source>
</evidence>
<dbReference type="InterPro" id="IPR004501">
    <property type="entry name" value="PTS_EIIC_3"/>
</dbReference>
<dbReference type="eggNOG" id="COG1455">
    <property type="taxonomic scope" value="Bacteria"/>
</dbReference>
<dbReference type="PANTHER" id="PTHR33121">
    <property type="entry name" value="CYCLIC DI-GMP PHOSPHODIESTERASE PDEF"/>
    <property type="match status" value="1"/>
</dbReference>
<feature type="transmembrane region" description="Helical" evidence="8">
    <location>
        <begin position="147"/>
        <end position="166"/>
    </location>
</feature>
<dbReference type="Gene3D" id="3.20.20.450">
    <property type="entry name" value="EAL domain"/>
    <property type="match status" value="1"/>
</dbReference>
<keyword evidence="2" id="KW-0813">Transport</keyword>
<dbReference type="SMART" id="SM00052">
    <property type="entry name" value="EAL"/>
    <property type="match status" value="1"/>
</dbReference>
<feature type="domain" description="EAL" evidence="9">
    <location>
        <begin position="418"/>
        <end position="668"/>
    </location>
</feature>
<comment type="subcellular location">
    <subcellularLocation>
        <location evidence="1">Cell membrane</location>
        <topology evidence="1">Multi-pass membrane protein</topology>
    </subcellularLocation>
</comment>
<dbReference type="Pfam" id="PF02378">
    <property type="entry name" value="PTS_EIIC"/>
    <property type="match status" value="1"/>
</dbReference>
<keyword evidence="7 8" id="KW-0472">Membrane</keyword>
<feature type="transmembrane region" description="Helical" evidence="8">
    <location>
        <begin position="20"/>
        <end position="42"/>
    </location>
</feature>
<dbReference type="CDD" id="cd01948">
    <property type="entry name" value="EAL"/>
    <property type="match status" value="1"/>
</dbReference>
<evidence type="ECO:0000313" key="12">
    <source>
        <dbReference type="Proteomes" id="UP000011223"/>
    </source>
</evidence>
<feature type="domain" description="PTS EIIC type-3" evidence="10">
    <location>
        <begin position="1"/>
        <end position="375"/>
    </location>
</feature>
<dbReference type="Proteomes" id="UP000011223">
    <property type="component" value="Unassembled WGS sequence"/>
</dbReference>
<evidence type="ECO:0000256" key="2">
    <source>
        <dbReference type="ARBA" id="ARBA00022448"/>
    </source>
</evidence>
<dbReference type="AlphaFoldDB" id="R1J0I2"/>
<sequence length="681" mass="75875">MWKLPSLRSCYDTYVRDISIVFLLLLPLTICNAISIFVGHFLNFAAMPDIAQKFFYFSNLLIGIYPTALCIITTYYLSTKHNVNPMVVVPYSLVMFIAISLSNGLVADNGLPNNPLVALLTAVVAAICCVSARIYPLDPSRLDFVSALYKQAAHFFGFLLLTIFFSRVTGSIMQSSTLFKDHLSLDPLTFAGGLAYQFVLGLLGSVGINGHNFLFRAKQQLFEDTQQNIAAWQFGEEPLNILSQGFYDAFLAIGGSGNSLSLLLCILLFSREKRHIALALSALPLVMFNINELLLFGLPIIFNPTLILPFVLVPMASFILVYSVMALGLVNPVSTIVDWMTPPFLSGYLATQNSLAGTVLQIVVIGLGVLIYRPFYLNYAGKSSTDSKGILRKMEIERSTLKSFLGDVNQSMGSYISKHEVSQRISKMMNRGEFVMYYQPQVNVKDCSHLAFESLVRYRDEHGNMIPPTFINDFQMLGAIKQLDEMVIDLVLADMKTLPLLERCKVGVNISAESISDRDIVDSIAERLHYYKIPATSLEIEITEEALLEDHEQISRNIDALQRLGVKVAIDDFGSGYASFPHLLKYNFDKVKLDRSLLLNVKEERGQNLYQLLAKISEVTGCALVAEGIETETEKTFVESCGIDICQGFYFSRPLPLDEAIAWSKEHTEATGGKQLQPAER</sequence>
<protein>
    <submittedName>
        <fullName evidence="11">EAL domain protein</fullName>
    </submittedName>
</protein>
<evidence type="ECO:0000256" key="4">
    <source>
        <dbReference type="ARBA" id="ARBA00022597"/>
    </source>
</evidence>
<feature type="transmembrane region" description="Helical" evidence="8">
    <location>
        <begin position="249"/>
        <end position="269"/>
    </location>
</feature>
<keyword evidence="4" id="KW-0762">Sugar transport</keyword>
<evidence type="ECO:0000256" key="8">
    <source>
        <dbReference type="SAM" id="Phobius"/>
    </source>
</evidence>
<dbReference type="GO" id="GO:0008982">
    <property type="term" value="F:protein-N(PI)-phosphohistidine-sugar phosphotransferase activity"/>
    <property type="evidence" value="ECO:0007669"/>
    <property type="project" value="InterPro"/>
</dbReference>
<comment type="caution">
    <text evidence="11">The sequence shown here is derived from an EMBL/GenBank/DDBJ whole genome shotgun (WGS) entry which is preliminary data.</text>
</comment>
<proteinExistence type="predicted"/>
<dbReference type="InterPro" id="IPR003352">
    <property type="entry name" value="PTS_EIIC"/>
</dbReference>
<evidence type="ECO:0000256" key="5">
    <source>
        <dbReference type="ARBA" id="ARBA00022692"/>
    </source>
</evidence>
<evidence type="ECO:0000259" key="9">
    <source>
        <dbReference type="PROSITE" id="PS50883"/>
    </source>
</evidence>
<dbReference type="GO" id="GO:0005886">
    <property type="term" value="C:plasma membrane"/>
    <property type="evidence" value="ECO:0007669"/>
    <property type="project" value="UniProtKB-SubCell"/>
</dbReference>
<evidence type="ECO:0000256" key="1">
    <source>
        <dbReference type="ARBA" id="ARBA00004651"/>
    </source>
</evidence>
<keyword evidence="5 8" id="KW-0812">Transmembrane</keyword>
<evidence type="ECO:0000259" key="10">
    <source>
        <dbReference type="PROSITE" id="PS51105"/>
    </source>
</evidence>
<dbReference type="PANTHER" id="PTHR33121:SF70">
    <property type="entry name" value="SIGNALING PROTEIN YKOW"/>
    <property type="match status" value="1"/>
</dbReference>
<evidence type="ECO:0000313" key="11">
    <source>
        <dbReference type="EMBL" id="EOD81140.1"/>
    </source>
</evidence>
<feature type="transmembrane region" description="Helical" evidence="8">
    <location>
        <begin position="187"/>
        <end position="208"/>
    </location>
</feature>